<sequence>MNLFMTIGVPGSGKTTWAHEKARELGNTVTISRDDLRSSLYNAGKGAGGYKYTKAKEEMIAEMQDHVVISTLKDGKNVIIHNTHLKESDKNHWREIALEHKADFHIEYFDVSIVELLRRNHKRGRDALPVSRLWEMFNQYRKIRGFVPAMEIVNPHNQKCVIFDVDGTLTKVGQRSPYDFTKVINDPPNIPIQQLFHLYKNAGYKCVVVSGREGNPQCAHDTWVSLLSYGVEPDEIFMRQEGDTRTDFEVKEEILFDKILDKYYPVIAVDDRDTPVGMWRANGIPCLQVDYGDF</sequence>
<dbReference type="EMBL" id="KT001918">
    <property type="protein sequence ID" value="AKU44377.1"/>
    <property type="molecule type" value="Genomic_DNA"/>
</dbReference>
<dbReference type="Gene3D" id="3.40.50.300">
    <property type="entry name" value="P-loop containing nucleotide triphosphate hydrolases"/>
    <property type="match status" value="1"/>
</dbReference>
<dbReference type="KEGG" id="vg:26613255"/>
<evidence type="ECO:0000313" key="2">
    <source>
        <dbReference type="EMBL" id="AKU44377.1"/>
    </source>
</evidence>
<evidence type="ECO:0000313" key="3">
    <source>
        <dbReference type="Proteomes" id="UP000203408"/>
    </source>
</evidence>
<dbReference type="InterPro" id="IPR056782">
    <property type="entry name" value="HAD_PNKP"/>
</dbReference>
<keyword evidence="2" id="KW-0808">Transferase</keyword>
<proteinExistence type="predicted"/>
<dbReference type="SUPFAM" id="SSF56784">
    <property type="entry name" value="HAD-like"/>
    <property type="match status" value="1"/>
</dbReference>
<dbReference type="Gene3D" id="3.40.50.1000">
    <property type="entry name" value="HAD superfamily/HAD-like"/>
    <property type="match status" value="1"/>
</dbReference>
<dbReference type="Pfam" id="PF25109">
    <property type="entry name" value="HAD_PNKP"/>
    <property type="match status" value="1"/>
</dbReference>
<dbReference type="GO" id="GO:0016301">
    <property type="term" value="F:kinase activity"/>
    <property type="evidence" value="ECO:0007669"/>
    <property type="project" value="UniProtKB-KW"/>
</dbReference>
<dbReference type="GeneID" id="26613255"/>
<dbReference type="InterPro" id="IPR036412">
    <property type="entry name" value="HAD-like_sf"/>
</dbReference>
<protein>
    <submittedName>
        <fullName evidence="2">Polynucleotide kinase</fullName>
    </submittedName>
</protein>
<organism evidence="2 3">
    <name type="scientific">Klebsiella phage Matisse</name>
    <dbReference type="NCBI Taxonomy" id="1675607"/>
    <lineage>
        <taxon>Viruses</taxon>
        <taxon>Duplodnaviria</taxon>
        <taxon>Heunggongvirae</taxon>
        <taxon>Uroviricota</taxon>
        <taxon>Caudoviricetes</taxon>
        <taxon>Pantevenvirales</taxon>
        <taxon>Straboviridae</taxon>
        <taxon>Slopekvirus</taxon>
        <taxon>Slopekvirus matisse</taxon>
    </lineage>
</organism>
<dbReference type="Proteomes" id="UP000203408">
    <property type="component" value="Segment"/>
</dbReference>
<gene>
    <name evidence="2" type="ORF">CPT_Matisse73</name>
</gene>
<feature type="domain" description="Polynucleotide kinase PNKP phosphatase" evidence="1">
    <location>
        <begin position="159"/>
        <end position="294"/>
    </location>
</feature>
<accession>A0A0K1LPA8</accession>
<keyword evidence="2" id="KW-0418">Kinase</keyword>
<dbReference type="InterPro" id="IPR023214">
    <property type="entry name" value="HAD_sf"/>
</dbReference>
<name>A0A0K1LPA8_9CAUD</name>
<dbReference type="Pfam" id="PF13671">
    <property type="entry name" value="AAA_33"/>
    <property type="match status" value="1"/>
</dbReference>
<reference evidence="2 3" key="1">
    <citation type="journal article" date="2015" name="Genome Announc.">
        <title>Complete Genome Sequence of Carbapenemase-Producing Klebsiella pneumoniae Myophage Matisse.</title>
        <authorList>
            <person name="Provasek V.E."/>
            <person name="Lessor L.E."/>
            <person name="Cahill J.L."/>
            <person name="Rasche E.S."/>
            <person name="Kuty Everett G.F."/>
        </authorList>
    </citation>
    <scope>NUCLEOTIDE SEQUENCE [LARGE SCALE GENOMIC DNA]</scope>
</reference>
<dbReference type="RefSeq" id="YP_009194317.1">
    <property type="nucleotide sequence ID" value="NC_028750.1"/>
</dbReference>
<keyword evidence="3" id="KW-1185">Reference proteome</keyword>
<evidence type="ECO:0000259" key="1">
    <source>
        <dbReference type="Pfam" id="PF25109"/>
    </source>
</evidence>
<dbReference type="InterPro" id="IPR027417">
    <property type="entry name" value="P-loop_NTPase"/>
</dbReference>
<dbReference type="SUPFAM" id="SSF52540">
    <property type="entry name" value="P-loop containing nucleoside triphosphate hydrolases"/>
    <property type="match status" value="1"/>
</dbReference>